<organism evidence="1 2">
    <name type="scientific">Dentiscutata erythropus</name>
    <dbReference type="NCBI Taxonomy" id="1348616"/>
    <lineage>
        <taxon>Eukaryota</taxon>
        <taxon>Fungi</taxon>
        <taxon>Fungi incertae sedis</taxon>
        <taxon>Mucoromycota</taxon>
        <taxon>Glomeromycotina</taxon>
        <taxon>Glomeromycetes</taxon>
        <taxon>Diversisporales</taxon>
        <taxon>Gigasporaceae</taxon>
        <taxon>Dentiscutata</taxon>
    </lineage>
</organism>
<dbReference type="Proteomes" id="UP000789405">
    <property type="component" value="Unassembled WGS sequence"/>
</dbReference>
<evidence type="ECO:0000313" key="2">
    <source>
        <dbReference type="Proteomes" id="UP000789405"/>
    </source>
</evidence>
<sequence length="80" mass="8845">MDRVTAAEFFETICGGVVDAKISNRYRLDDPPIGKATDARDNEKSTLIKKLIELLKSHANVQIDDGAPESKTIQIQFAIL</sequence>
<accession>A0A9N9CQ86</accession>
<protein>
    <submittedName>
        <fullName evidence="1">15071_t:CDS:1</fullName>
    </submittedName>
</protein>
<dbReference type="EMBL" id="CAJVPY010004162">
    <property type="protein sequence ID" value="CAG8611738.1"/>
    <property type="molecule type" value="Genomic_DNA"/>
</dbReference>
<keyword evidence="2" id="KW-1185">Reference proteome</keyword>
<dbReference type="OrthoDB" id="10399563at2759"/>
<proteinExistence type="predicted"/>
<gene>
    <name evidence="1" type="ORF">DERYTH_LOCUS8173</name>
</gene>
<reference evidence="1" key="1">
    <citation type="submission" date="2021-06" db="EMBL/GenBank/DDBJ databases">
        <authorList>
            <person name="Kallberg Y."/>
            <person name="Tangrot J."/>
            <person name="Rosling A."/>
        </authorList>
    </citation>
    <scope>NUCLEOTIDE SEQUENCE</scope>
    <source>
        <strain evidence="1">MA453B</strain>
    </source>
</reference>
<evidence type="ECO:0000313" key="1">
    <source>
        <dbReference type="EMBL" id="CAG8611738.1"/>
    </source>
</evidence>
<name>A0A9N9CQ86_9GLOM</name>
<dbReference type="AlphaFoldDB" id="A0A9N9CQ86"/>
<comment type="caution">
    <text evidence="1">The sequence shown here is derived from an EMBL/GenBank/DDBJ whole genome shotgun (WGS) entry which is preliminary data.</text>
</comment>